<dbReference type="InterPro" id="IPR007409">
    <property type="entry name" value="Restrct_endonuc_type1_HsdR_N"/>
</dbReference>
<dbReference type="GO" id="GO:0005524">
    <property type="term" value="F:ATP binding"/>
    <property type="evidence" value="ECO:0007669"/>
    <property type="project" value="UniProtKB-KW"/>
</dbReference>
<evidence type="ECO:0000313" key="2">
    <source>
        <dbReference type="EMBL" id="GCL38043.1"/>
    </source>
</evidence>
<reference evidence="3" key="1">
    <citation type="submission" date="2019-02" db="EMBL/GenBank/DDBJ databases">
        <title>Draft genome sequence of Sphaerospermopsis reniformis NIES-1949.</title>
        <authorList>
            <person name="Yamaguchi H."/>
            <person name="Suzuki S."/>
            <person name="Kawachi M."/>
        </authorList>
    </citation>
    <scope>NUCLEOTIDE SEQUENCE [LARGE SCALE GENOMIC DNA]</scope>
    <source>
        <strain evidence="3">NIES-1949</strain>
    </source>
</reference>
<dbReference type="Proteomes" id="UP000300142">
    <property type="component" value="Unassembled WGS sequence"/>
</dbReference>
<organism evidence="2 3">
    <name type="scientific">Sphaerospermopsis reniformis</name>
    <dbReference type="NCBI Taxonomy" id="531300"/>
    <lineage>
        <taxon>Bacteria</taxon>
        <taxon>Bacillati</taxon>
        <taxon>Cyanobacteriota</taxon>
        <taxon>Cyanophyceae</taxon>
        <taxon>Nostocales</taxon>
        <taxon>Aphanizomenonaceae</taxon>
        <taxon>Sphaerospermopsis</taxon>
    </lineage>
</organism>
<feature type="domain" description="Restriction endonuclease type I HsdR N-terminal" evidence="1">
    <location>
        <begin position="77"/>
        <end position="183"/>
    </location>
</feature>
<keyword evidence="3" id="KW-1185">Reference proteome</keyword>
<evidence type="ECO:0000313" key="3">
    <source>
        <dbReference type="Proteomes" id="UP000300142"/>
    </source>
</evidence>
<comment type="caution">
    <text evidence="2">The sequence shown here is derived from an EMBL/GenBank/DDBJ whole genome shotgun (WGS) entry which is preliminary data.</text>
</comment>
<dbReference type="GO" id="GO:0003677">
    <property type="term" value="F:DNA binding"/>
    <property type="evidence" value="ECO:0007669"/>
    <property type="project" value="UniProtKB-KW"/>
</dbReference>
<dbReference type="Pfam" id="PF04313">
    <property type="entry name" value="HSDR_N"/>
    <property type="match status" value="1"/>
</dbReference>
<proteinExistence type="predicted"/>
<accession>A0A480A2V6</accession>
<sequence>MVQIIQAQNITLAELKQKFALQKSKDELFFTELQQDLPNISELEQQYLDRVKKNYLNLVEKSSPLEDAVKLVVLSPLLDLAGFYDSPFYIATEEPIEISETIFTDDEETGSENTEIIKGKIDVLVLQNKLWLLVIEAKRTNFSLAKAIPQALTYMLANPHPNYPLYSLVINGEDFQFIKLIQTDKPCYALSDRFTLYRRENELYQVLKILKKIGKILT</sequence>
<dbReference type="Gene3D" id="3.90.1570.30">
    <property type="match status" value="1"/>
</dbReference>
<evidence type="ECO:0000259" key="1">
    <source>
        <dbReference type="Pfam" id="PF04313"/>
    </source>
</evidence>
<dbReference type="RefSeq" id="WP_137668048.1">
    <property type="nucleotide sequence ID" value="NZ_BJCE01000112.1"/>
</dbReference>
<dbReference type="EMBL" id="BJCE01000112">
    <property type="protein sequence ID" value="GCL38043.1"/>
    <property type="molecule type" value="Genomic_DNA"/>
</dbReference>
<dbReference type="GO" id="GO:0009307">
    <property type="term" value="P:DNA restriction-modification system"/>
    <property type="evidence" value="ECO:0007669"/>
    <property type="project" value="UniProtKB-KW"/>
</dbReference>
<dbReference type="AlphaFoldDB" id="A0A480A2V6"/>
<gene>
    <name evidence="2" type="ORF">SR1949_31560</name>
</gene>
<dbReference type="GO" id="GO:0009035">
    <property type="term" value="F:type I site-specific deoxyribonuclease activity"/>
    <property type="evidence" value="ECO:0007669"/>
    <property type="project" value="UniProtKB-EC"/>
</dbReference>
<name>A0A480A2V6_9CYAN</name>
<protein>
    <recommendedName>
        <fullName evidence="1">Restriction endonuclease type I HsdR N-terminal domain-containing protein</fullName>
    </recommendedName>
</protein>